<evidence type="ECO:0000256" key="1">
    <source>
        <dbReference type="ARBA" id="ARBA00004571"/>
    </source>
</evidence>
<keyword evidence="3" id="KW-1134">Transmembrane beta strand</keyword>
<evidence type="ECO:0000256" key="6">
    <source>
        <dbReference type="ARBA" id="ARBA00023065"/>
    </source>
</evidence>
<proteinExistence type="predicted"/>
<evidence type="ECO:0000256" key="9">
    <source>
        <dbReference type="ARBA" id="ARBA00023237"/>
    </source>
</evidence>
<gene>
    <name evidence="14" type="ORF">FV139_15720</name>
</gene>
<sequence>MEVGSHDSGRACVILVRRSVTMKKQILSLAAGAALASVLAAPASAEVPITINGGIGQWYFDNDRNLDDHATPWVSLEYAFDDNWAAEIFYAEDETSSNDGFDVDVATWQLDMLYYGGSYIGEGNRVRPYLAFGGGEIDFDADFADSVETVLNAGAGIRYMLTRRFGARLEARLVHSLDEGNNDLLLTAGLNYYFGKVKEDAPPPVVAAAPVDSDGDGVTDDKDQCPGTPPGTRVDAYGCPLPVERVASIKLKVNFDFDSSKVKEQYFSDIGELAKFLQRFDDVDVQLEGHTDSVGPDDYNQQLSQRRADAVKDMLVNQYGIAASRIKPVGYGESQPVASNDTKEGRAENRRTMATLEVTYEE</sequence>
<dbReference type="PROSITE" id="PS01068">
    <property type="entry name" value="OMPA_1"/>
    <property type="match status" value="1"/>
</dbReference>
<keyword evidence="2" id="KW-0813">Transport</keyword>
<feature type="signal peptide" evidence="12">
    <location>
        <begin position="1"/>
        <end position="45"/>
    </location>
</feature>
<dbReference type="Gene3D" id="2.40.160.20">
    <property type="match status" value="1"/>
</dbReference>
<evidence type="ECO:0000256" key="7">
    <source>
        <dbReference type="ARBA" id="ARBA00023114"/>
    </source>
</evidence>
<evidence type="ECO:0000256" key="8">
    <source>
        <dbReference type="ARBA" id="ARBA00023136"/>
    </source>
</evidence>
<dbReference type="GO" id="GO:0015288">
    <property type="term" value="F:porin activity"/>
    <property type="evidence" value="ECO:0007669"/>
    <property type="project" value="UniProtKB-KW"/>
</dbReference>
<comment type="subcellular location">
    <subcellularLocation>
        <location evidence="1">Cell outer membrane</location>
        <topology evidence="1">Multi-pass membrane protein</topology>
    </subcellularLocation>
</comment>
<evidence type="ECO:0000313" key="14">
    <source>
        <dbReference type="EMBL" id="TXS92162.1"/>
    </source>
</evidence>
<dbReference type="InterPro" id="IPR050330">
    <property type="entry name" value="Bact_OuterMem_StrucFunc"/>
</dbReference>
<evidence type="ECO:0000256" key="12">
    <source>
        <dbReference type="SAM" id="SignalP"/>
    </source>
</evidence>
<keyword evidence="4" id="KW-0812">Transmembrane</keyword>
<evidence type="ECO:0000259" key="13">
    <source>
        <dbReference type="PROSITE" id="PS51123"/>
    </source>
</evidence>
<keyword evidence="7" id="KW-0626">Porin</keyword>
<dbReference type="Gene3D" id="3.30.1330.60">
    <property type="entry name" value="OmpA-like domain"/>
    <property type="match status" value="1"/>
</dbReference>
<evidence type="ECO:0000256" key="10">
    <source>
        <dbReference type="PROSITE-ProRule" id="PRU00473"/>
    </source>
</evidence>
<evidence type="ECO:0000256" key="2">
    <source>
        <dbReference type="ARBA" id="ARBA00022448"/>
    </source>
</evidence>
<dbReference type="InterPro" id="IPR006690">
    <property type="entry name" value="OMPA-like_CS"/>
</dbReference>
<feature type="domain" description="OmpA-like" evidence="13">
    <location>
        <begin position="242"/>
        <end position="360"/>
    </location>
</feature>
<feature type="chain" id="PRO_5022821973" evidence="12">
    <location>
        <begin position="46"/>
        <end position="362"/>
    </location>
</feature>
<feature type="compositionally biased region" description="Basic and acidic residues" evidence="11">
    <location>
        <begin position="341"/>
        <end position="350"/>
    </location>
</feature>
<dbReference type="PANTHER" id="PTHR30329:SF21">
    <property type="entry name" value="LIPOPROTEIN YIAD-RELATED"/>
    <property type="match status" value="1"/>
</dbReference>
<keyword evidence="15" id="KW-1185">Reference proteome</keyword>
<dbReference type="GO" id="GO:0009279">
    <property type="term" value="C:cell outer membrane"/>
    <property type="evidence" value="ECO:0007669"/>
    <property type="project" value="UniProtKB-SubCell"/>
</dbReference>
<dbReference type="SUPFAM" id="SSF56925">
    <property type="entry name" value="OMPA-like"/>
    <property type="match status" value="1"/>
</dbReference>
<keyword evidence="5 12" id="KW-0732">Signal</keyword>
<dbReference type="CDD" id="cd07185">
    <property type="entry name" value="OmpA_C-like"/>
    <property type="match status" value="1"/>
</dbReference>
<dbReference type="PROSITE" id="PS51123">
    <property type="entry name" value="OMPA_2"/>
    <property type="match status" value="1"/>
</dbReference>
<evidence type="ECO:0000256" key="4">
    <source>
        <dbReference type="ARBA" id="ARBA00022692"/>
    </source>
</evidence>
<dbReference type="Pfam" id="PF13505">
    <property type="entry name" value="OMP_b-brl"/>
    <property type="match status" value="1"/>
</dbReference>
<feature type="region of interest" description="Disordered" evidence="11">
    <location>
        <begin position="331"/>
        <end position="350"/>
    </location>
</feature>
<evidence type="ECO:0000256" key="11">
    <source>
        <dbReference type="SAM" id="MobiDB-lite"/>
    </source>
</evidence>
<keyword evidence="9" id="KW-0998">Cell outer membrane</keyword>
<dbReference type="InterPro" id="IPR011250">
    <property type="entry name" value="OMP/PagP_B-barrel"/>
</dbReference>
<dbReference type="InterPro" id="IPR036737">
    <property type="entry name" value="OmpA-like_sf"/>
</dbReference>
<dbReference type="GO" id="GO:0006811">
    <property type="term" value="P:monoatomic ion transport"/>
    <property type="evidence" value="ECO:0007669"/>
    <property type="project" value="UniProtKB-KW"/>
</dbReference>
<keyword evidence="6" id="KW-0406">Ion transport</keyword>
<dbReference type="InterPro" id="IPR027385">
    <property type="entry name" value="Beta-barrel_OMP"/>
</dbReference>
<evidence type="ECO:0000256" key="5">
    <source>
        <dbReference type="ARBA" id="ARBA00022729"/>
    </source>
</evidence>
<dbReference type="InterPro" id="IPR006665">
    <property type="entry name" value="OmpA-like"/>
</dbReference>
<dbReference type="PANTHER" id="PTHR30329">
    <property type="entry name" value="STATOR ELEMENT OF FLAGELLAR MOTOR COMPLEX"/>
    <property type="match status" value="1"/>
</dbReference>
<protein>
    <submittedName>
        <fullName evidence="14">OmpA family protein</fullName>
    </submittedName>
</protein>
<feature type="region of interest" description="Disordered" evidence="11">
    <location>
        <begin position="212"/>
        <end position="233"/>
    </location>
</feature>
<dbReference type="AlphaFoldDB" id="A0A5C8ZX26"/>
<dbReference type="InterPro" id="IPR006664">
    <property type="entry name" value="OMP_bac"/>
</dbReference>
<dbReference type="SUPFAM" id="SSF103088">
    <property type="entry name" value="OmpA-like"/>
    <property type="match status" value="1"/>
</dbReference>
<dbReference type="Pfam" id="PF00691">
    <property type="entry name" value="OmpA"/>
    <property type="match status" value="1"/>
</dbReference>
<dbReference type="Proteomes" id="UP000321039">
    <property type="component" value="Unassembled WGS sequence"/>
</dbReference>
<dbReference type="GO" id="GO:0046930">
    <property type="term" value="C:pore complex"/>
    <property type="evidence" value="ECO:0007669"/>
    <property type="project" value="UniProtKB-KW"/>
</dbReference>
<dbReference type="EMBL" id="VRZA01000005">
    <property type="protein sequence ID" value="TXS92162.1"/>
    <property type="molecule type" value="Genomic_DNA"/>
</dbReference>
<organism evidence="14 15">
    <name type="scientific">Parahaliea maris</name>
    <dbReference type="NCBI Taxonomy" id="2716870"/>
    <lineage>
        <taxon>Bacteria</taxon>
        <taxon>Pseudomonadati</taxon>
        <taxon>Pseudomonadota</taxon>
        <taxon>Gammaproteobacteria</taxon>
        <taxon>Cellvibrionales</taxon>
        <taxon>Halieaceae</taxon>
        <taxon>Parahaliea</taxon>
    </lineage>
</organism>
<evidence type="ECO:0000256" key="3">
    <source>
        <dbReference type="ARBA" id="ARBA00022452"/>
    </source>
</evidence>
<accession>A0A5C8ZX26</accession>
<evidence type="ECO:0000313" key="15">
    <source>
        <dbReference type="Proteomes" id="UP000321039"/>
    </source>
</evidence>
<keyword evidence="8 10" id="KW-0472">Membrane</keyword>
<name>A0A5C8ZX26_9GAMM</name>
<comment type="caution">
    <text evidence="14">The sequence shown here is derived from an EMBL/GenBank/DDBJ whole genome shotgun (WGS) entry which is preliminary data.</text>
</comment>
<dbReference type="PRINTS" id="PR01021">
    <property type="entry name" value="OMPADOMAIN"/>
</dbReference>
<reference evidence="14 15" key="1">
    <citation type="submission" date="2019-08" db="EMBL/GenBank/DDBJ databases">
        <title>Parahaliea maris sp. nov., isolated from the surface seawater.</title>
        <authorList>
            <person name="Liu Y."/>
        </authorList>
    </citation>
    <scope>NUCLEOTIDE SEQUENCE [LARGE SCALE GENOMIC DNA]</scope>
    <source>
        <strain evidence="14 15">HSLHS9</strain>
    </source>
</reference>